<dbReference type="EMBL" id="SPPV01000014">
    <property type="protein sequence ID" value="TFU50008.1"/>
    <property type="molecule type" value="Genomic_DNA"/>
</dbReference>
<proteinExistence type="inferred from homology"/>
<dbReference type="Pfam" id="PF01420">
    <property type="entry name" value="Methylase_S"/>
    <property type="match status" value="1"/>
</dbReference>
<dbReference type="SUPFAM" id="SSF116734">
    <property type="entry name" value="DNA methylase specificity domain"/>
    <property type="match status" value="1"/>
</dbReference>
<dbReference type="Proteomes" id="UP000298073">
    <property type="component" value="Unassembled WGS sequence"/>
</dbReference>
<keyword evidence="5" id="KW-0378">Hydrolase</keyword>
<protein>
    <submittedName>
        <fullName evidence="5">Type I restriction endonuclease subunit S</fullName>
    </submittedName>
</protein>
<organism evidence="5 6">
    <name type="scientific">Bacteroides acidifaciens</name>
    <dbReference type="NCBI Taxonomy" id="85831"/>
    <lineage>
        <taxon>Bacteria</taxon>
        <taxon>Pseudomonadati</taxon>
        <taxon>Bacteroidota</taxon>
        <taxon>Bacteroidia</taxon>
        <taxon>Bacteroidales</taxon>
        <taxon>Bacteroidaceae</taxon>
        <taxon>Bacteroides</taxon>
    </lineage>
</organism>
<dbReference type="AlphaFoldDB" id="A0A8H0D2J5"/>
<dbReference type="InterPro" id="IPR044946">
    <property type="entry name" value="Restrct_endonuc_typeI_TRD_sf"/>
</dbReference>
<keyword evidence="5" id="KW-0255">Endonuclease</keyword>
<comment type="similarity">
    <text evidence="1">Belongs to the type-I restriction system S methylase family.</text>
</comment>
<sequence length="187" mass="21628">MEEWKEYKLGEIFDFNNGLSKGGKFFGHGYDFVSFKTVFKNHFLPNTLDDLVESSKKEREKFSVKEGDVFLTRTSETQNELAYSCVALKDYPNATYNGFTKRLRPNGKIKIDSIFSAYFFRSAIFRNQVTSMSNMVTRASLSNEMLDRMSIKIPSYDLQKTIGKILFSFDAKIQLNKRINDNLKLIA</sequence>
<accession>A0A8H0D2J5</accession>
<dbReference type="PANTHER" id="PTHR30408:SF13">
    <property type="entry name" value="TYPE I RESTRICTION ENZYME HINDI SPECIFICITY SUBUNIT"/>
    <property type="match status" value="1"/>
</dbReference>
<dbReference type="InterPro" id="IPR052021">
    <property type="entry name" value="Type-I_RS_S_subunit"/>
</dbReference>
<dbReference type="PANTHER" id="PTHR30408">
    <property type="entry name" value="TYPE-1 RESTRICTION ENZYME ECOKI SPECIFICITY PROTEIN"/>
    <property type="match status" value="1"/>
</dbReference>
<dbReference type="Gene3D" id="3.90.220.20">
    <property type="entry name" value="DNA methylase specificity domains"/>
    <property type="match status" value="1"/>
</dbReference>
<keyword evidence="2" id="KW-0680">Restriction system</keyword>
<dbReference type="GO" id="GO:0003677">
    <property type="term" value="F:DNA binding"/>
    <property type="evidence" value="ECO:0007669"/>
    <property type="project" value="UniProtKB-KW"/>
</dbReference>
<dbReference type="GO" id="GO:0004519">
    <property type="term" value="F:endonuclease activity"/>
    <property type="evidence" value="ECO:0007669"/>
    <property type="project" value="UniProtKB-KW"/>
</dbReference>
<comment type="caution">
    <text evidence="5">The sequence shown here is derived from an EMBL/GenBank/DDBJ whole genome shotgun (WGS) entry which is preliminary data.</text>
</comment>
<evidence type="ECO:0000313" key="6">
    <source>
        <dbReference type="Proteomes" id="UP000298073"/>
    </source>
</evidence>
<evidence type="ECO:0000256" key="1">
    <source>
        <dbReference type="ARBA" id="ARBA00010923"/>
    </source>
</evidence>
<name>A0A8H0D2J5_9BACE</name>
<dbReference type="RefSeq" id="WP_135037177.1">
    <property type="nucleotide sequence ID" value="NZ_CAJTBC010000029.1"/>
</dbReference>
<evidence type="ECO:0000256" key="2">
    <source>
        <dbReference type="ARBA" id="ARBA00022747"/>
    </source>
</evidence>
<evidence type="ECO:0000259" key="4">
    <source>
        <dbReference type="Pfam" id="PF01420"/>
    </source>
</evidence>
<keyword evidence="5" id="KW-0540">Nuclease</keyword>
<dbReference type="InterPro" id="IPR000055">
    <property type="entry name" value="Restrct_endonuc_typeI_TRD"/>
</dbReference>
<dbReference type="GO" id="GO:0009307">
    <property type="term" value="P:DNA restriction-modification system"/>
    <property type="evidence" value="ECO:0007669"/>
    <property type="project" value="UniProtKB-KW"/>
</dbReference>
<feature type="domain" description="Type I restriction modification DNA specificity" evidence="4">
    <location>
        <begin position="1"/>
        <end position="184"/>
    </location>
</feature>
<evidence type="ECO:0000313" key="5">
    <source>
        <dbReference type="EMBL" id="TFU50008.1"/>
    </source>
</evidence>
<gene>
    <name evidence="5" type="ORF">E4T97_08075</name>
</gene>
<evidence type="ECO:0000256" key="3">
    <source>
        <dbReference type="ARBA" id="ARBA00023125"/>
    </source>
</evidence>
<keyword evidence="3" id="KW-0238">DNA-binding</keyword>
<reference evidence="5 6" key="1">
    <citation type="submission" date="2019-03" db="EMBL/GenBank/DDBJ databases">
        <title>Diversity of the mouse oral microbiome.</title>
        <authorList>
            <person name="Joseph S."/>
            <person name="Aduse-Opoku J."/>
            <person name="Curtis M."/>
            <person name="Wade W."/>
            <person name="Hashim A."/>
        </authorList>
    </citation>
    <scope>NUCLEOTIDE SEQUENCE [LARGE SCALE GENOMIC DNA]</scope>
    <source>
        <strain evidence="5 6">P2318</strain>
    </source>
</reference>